<dbReference type="Pfam" id="PF16137">
    <property type="entry name" value="DUF4845"/>
    <property type="match status" value="1"/>
</dbReference>
<comment type="caution">
    <text evidence="2">The sequence shown here is derived from an EMBL/GenBank/DDBJ whole genome shotgun (WGS) entry which is preliminary data.</text>
</comment>
<dbReference type="InterPro" id="IPR032314">
    <property type="entry name" value="DUF4845"/>
</dbReference>
<gene>
    <name evidence="2" type="ORF">DFR35_1630</name>
</gene>
<dbReference type="AlphaFoldDB" id="A0A497XFU7"/>
<dbReference type="RefSeq" id="WP_121241439.1">
    <property type="nucleotide sequence ID" value="NZ_BHVV01000006.1"/>
</dbReference>
<dbReference type="EMBL" id="RCCI01000005">
    <property type="protein sequence ID" value="RLJ64977.1"/>
    <property type="molecule type" value="Genomic_DNA"/>
</dbReference>
<protein>
    <submittedName>
        <fullName evidence="2">Uncharacterized protein DUF4845</fullName>
    </submittedName>
</protein>
<organism evidence="2 3">
    <name type="scientific">Sulfurisoma sediminicola</name>
    <dbReference type="NCBI Taxonomy" id="1381557"/>
    <lineage>
        <taxon>Bacteria</taxon>
        <taxon>Pseudomonadati</taxon>
        <taxon>Pseudomonadota</taxon>
        <taxon>Betaproteobacteria</taxon>
        <taxon>Nitrosomonadales</taxon>
        <taxon>Sterolibacteriaceae</taxon>
        <taxon>Sulfurisoma</taxon>
    </lineage>
</organism>
<evidence type="ECO:0000313" key="2">
    <source>
        <dbReference type="EMBL" id="RLJ64977.1"/>
    </source>
</evidence>
<evidence type="ECO:0000313" key="3">
    <source>
        <dbReference type="Proteomes" id="UP000268908"/>
    </source>
</evidence>
<dbReference type="Proteomes" id="UP000268908">
    <property type="component" value="Unassembled WGS sequence"/>
</dbReference>
<sequence length="118" mass="12846">MKRQRGVSLSGLLMGIAIIIPAALLGMKVTPSVIEYYKILKAAKTVGKDSALQSASVPDIRKAFDKHAEIDNFKKITSQDIEVTKEGGQLVVSFAYQDKIPLFANVSLVMDYEGSSLK</sequence>
<proteinExistence type="predicted"/>
<accession>A0A497XFU7</accession>
<evidence type="ECO:0000256" key="1">
    <source>
        <dbReference type="SAM" id="Phobius"/>
    </source>
</evidence>
<dbReference type="OrthoDB" id="9133279at2"/>
<name>A0A497XFU7_9PROT</name>
<keyword evidence="1" id="KW-1133">Transmembrane helix</keyword>
<keyword evidence="1" id="KW-0472">Membrane</keyword>
<feature type="transmembrane region" description="Helical" evidence="1">
    <location>
        <begin position="7"/>
        <end position="27"/>
    </location>
</feature>
<reference evidence="2 3" key="1">
    <citation type="submission" date="2018-10" db="EMBL/GenBank/DDBJ databases">
        <title>Genomic Encyclopedia of Type Strains, Phase IV (KMG-IV): sequencing the most valuable type-strain genomes for metagenomic binning, comparative biology and taxonomic classification.</title>
        <authorList>
            <person name="Goeker M."/>
        </authorList>
    </citation>
    <scope>NUCLEOTIDE SEQUENCE [LARGE SCALE GENOMIC DNA]</scope>
    <source>
        <strain evidence="2 3">DSM 26916</strain>
    </source>
</reference>
<keyword evidence="3" id="KW-1185">Reference proteome</keyword>
<keyword evidence="1" id="KW-0812">Transmembrane</keyword>